<gene>
    <name evidence="1" type="ORF">A3C70_02910</name>
</gene>
<accession>A0A1G2TFH2</accession>
<protein>
    <recommendedName>
        <fullName evidence="3">DNA polymerase III subunit delta</fullName>
    </recommendedName>
</protein>
<comment type="caution">
    <text evidence="1">The sequence shown here is derived from an EMBL/GenBank/DDBJ whole genome shotgun (WGS) entry which is preliminary data.</text>
</comment>
<dbReference type="SUPFAM" id="SSF52540">
    <property type="entry name" value="P-loop containing nucleoside triphosphate hydrolases"/>
    <property type="match status" value="1"/>
</dbReference>
<dbReference type="Proteomes" id="UP000178175">
    <property type="component" value="Unassembled WGS sequence"/>
</dbReference>
<reference evidence="1 2" key="1">
    <citation type="journal article" date="2016" name="Nat. Commun.">
        <title>Thousands of microbial genomes shed light on interconnected biogeochemical processes in an aquifer system.</title>
        <authorList>
            <person name="Anantharaman K."/>
            <person name="Brown C.T."/>
            <person name="Hug L.A."/>
            <person name="Sharon I."/>
            <person name="Castelle C.J."/>
            <person name="Probst A.J."/>
            <person name="Thomas B.C."/>
            <person name="Singh A."/>
            <person name="Wilkins M.J."/>
            <person name="Karaoz U."/>
            <person name="Brodie E.L."/>
            <person name="Williams K.H."/>
            <person name="Hubbard S.S."/>
            <person name="Banfield J.F."/>
        </authorList>
    </citation>
    <scope>NUCLEOTIDE SEQUENCE [LARGE SCALE GENOMIC DNA]</scope>
</reference>
<name>A0A1G2TFH2_9BACT</name>
<dbReference type="AlphaFoldDB" id="A0A1G2TFH2"/>
<dbReference type="Pfam" id="PF13177">
    <property type="entry name" value="DNA_pol3_delta2"/>
    <property type="match status" value="1"/>
</dbReference>
<sequence>METFGIGEARELRILATRKAIVHKKIFFISSAHLTLEAQNALLKIFEDPSLDTYFFLVAREEALIIPTLRSRMQISRLSPNYQGSTLTQEAEKFLLLSIKERLLFAKKFTDEDMNLSSFLDSILLLLKKQGKTRTLIENVYNLRRFTDDPATLPRLVIEHLSLVLQ</sequence>
<organism evidence="1 2">
    <name type="scientific">Candidatus Zambryskibacteria bacterium RIFCSPHIGHO2_02_FULL_43_14</name>
    <dbReference type="NCBI Taxonomy" id="1802748"/>
    <lineage>
        <taxon>Bacteria</taxon>
        <taxon>Candidatus Zambryskiibacteriota</taxon>
    </lineage>
</organism>
<evidence type="ECO:0000313" key="2">
    <source>
        <dbReference type="Proteomes" id="UP000178175"/>
    </source>
</evidence>
<evidence type="ECO:0008006" key="3">
    <source>
        <dbReference type="Google" id="ProtNLM"/>
    </source>
</evidence>
<dbReference type="InterPro" id="IPR027417">
    <property type="entry name" value="P-loop_NTPase"/>
</dbReference>
<dbReference type="Gene3D" id="3.40.50.300">
    <property type="entry name" value="P-loop containing nucleotide triphosphate hydrolases"/>
    <property type="match status" value="1"/>
</dbReference>
<proteinExistence type="predicted"/>
<dbReference type="EMBL" id="MHVR01000014">
    <property type="protein sequence ID" value="OHA95932.1"/>
    <property type="molecule type" value="Genomic_DNA"/>
</dbReference>
<evidence type="ECO:0000313" key="1">
    <source>
        <dbReference type="EMBL" id="OHA95932.1"/>
    </source>
</evidence>